<dbReference type="Proteomes" id="UP000412028">
    <property type="component" value="Unassembled WGS sequence"/>
</dbReference>
<feature type="domain" description="Dihydrodipicolinate reductase C-terminal" evidence="15">
    <location>
        <begin position="115"/>
        <end position="246"/>
    </location>
</feature>
<evidence type="ECO:0000256" key="1">
    <source>
        <dbReference type="ARBA" id="ARBA00006642"/>
    </source>
</evidence>
<comment type="catalytic activity">
    <reaction evidence="12 13">
        <text>(S)-2,3,4,5-tetrahydrodipicolinate + NAD(+) + H2O = (2S,4S)-4-hydroxy-2,3,4,5-tetrahydrodipicolinate + NADH + H(+)</text>
        <dbReference type="Rhea" id="RHEA:35323"/>
        <dbReference type="ChEBI" id="CHEBI:15377"/>
        <dbReference type="ChEBI" id="CHEBI:15378"/>
        <dbReference type="ChEBI" id="CHEBI:16845"/>
        <dbReference type="ChEBI" id="CHEBI:57540"/>
        <dbReference type="ChEBI" id="CHEBI:57945"/>
        <dbReference type="ChEBI" id="CHEBI:67139"/>
        <dbReference type="EC" id="1.17.1.8"/>
    </reaction>
</comment>
<feature type="binding site" evidence="13">
    <location>
        <position position="34"/>
    </location>
    <ligand>
        <name>NAD(+)</name>
        <dbReference type="ChEBI" id="CHEBI:57540"/>
    </ligand>
</feature>
<dbReference type="Pfam" id="PF05173">
    <property type="entry name" value="DapB_C"/>
    <property type="match status" value="1"/>
</dbReference>
<keyword evidence="6 13" id="KW-0560">Oxidoreductase</keyword>
<evidence type="ECO:0000256" key="6">
    <source>
        <dbReference type="ARBA" id="ARBA00023002"/>
    </source>
</evidence>
<dbReference type="SUPFAM" id="SSF51735">
    <property type="entry name" value="NAD(P)-binding Rossmann-fold domains"/>
    <property type="match status" value="1"/>
</dbReference>
<dbReference type="Gene3D" id="3.30.360.10">
    <property type="entry name" value="Dihydrodipicolinate Reductase, domain 2"/>
    <property type="match status" value="1"/>
</dbReference>
<feature type="active site" description="Proton donor" evidence="13">
    <location>
        <position position="139"/>
    </location>
</feature>
<dbReference type="GO" id="GO:0019877">
    <property type="term" value="P:diaminopimelate biosynthetic process"/>
    <property type="evidence" value="ECO:0007669"/>
    <property type="project" value="UniProtKB-UniRule"/>
</dbReference>
<evidence type="ECO:0000256" key="13">
    <source>
        <dbReference type="HAMAP-Rule" id="MF_00102"/>
    </source>
</evidence>
<dbReference type="Gene3D" id="3.40.50.720">
    <property type="entry name" value="NAD(P)-binding Rossmann-like Domain"/>
    <property type="match status" value="1"/>
</dbReference>
<evidence type="ECO:0000256" key="5">
    <source>
        <dbReference type="ARBA" id="ARBA00022915"/>
    </source>
</evidence>
<dbReference type="InterPro" id="IPR022664">
    <property type="entry name" value="DapB_N_CS"/>
</dbReference>
<dbReference type="FunFam" id="3.30.360.10:FF:000009">
    <property type="entry name" value="4-hydroxy-tetrahydrodipicolinate reductase"/>
    <property type="match status" value="1"/>
</dbReference>
<comment type="caution">
    <text evidence="13">Was originally thought to be a dihydrodipicolinate reductase (DHDPR), catalyzing the conversion of dihydrodipicolinate to tetrahydrodipicolinate. However, it was shown in E.coli that the substrate of the enzymatic reaction is not dihydrodipicolinate (DHDP) but in fact (2S,4S)-4-hydroxy-2,3,4,5-tetrahydrodipicolinic acid (HTPA), the product released by the DapA-catalyzed reaction.</text>
</comment>
<evidence type="ECO:0000259" key="14">
    <source>
        <dbReference type="Pfam" id="PF01113"/>
    </source>
</evidence>
<dbReference type="InterPro" id="IPR022663">
    <property type="entry name" value="DapB_C"/>
</dbReference>
<proteinExistence type="inferred from homology"/>
<keyword evidence="3 13" id="KW-0028">Amino-acid biosynthesis</keyword>
<evidence type="ECO:0000259" key="15">
    <source>
        <dbReference type="Pfam" id="PF05173"/>
    </source>
</evidence>
<comment type="similarity">
    <text evidence="1 13">Belongs to the DapB family.</text>
</comment>
<reference evidence="16 17" key="1">
    <citation type="journal article" date="2019" name="Syst. Appl. Microbiol.">
        <title>Characterization of Bifidobacterium species in feaces of the Egyptian fruit bat: Description of B. vespertilionis sp. nov. and B. rousetti sp. nov.</title>
        <authorList>
            <person name="Modesto M."/>
            <person name="Satti M."/>
            <person name="Watanabe K."/>
            <person name="Puglisi E."/>
            <person name="Morelli L."/>
            <person name="Huang C.-H."/>
            <person name="Liou J.-S."/>
            <person name="Miyashita M."/>
            <person name="Tamura T."/>
            <person name="Saito S."/>
            <person name="Mori K."/>
            <person name="Huang L."/>
            <person name="Sciavilla P."/>
            <person name="Sandri C."/>
            <person name="Spiezio C."/>
            <person name="Vitali F."/>
            <person name="Cavalieri D."/>
            <person name="Perpetuini G."/>
            <person name="Tofalo R."/>
            <person name="Bonetti A."/>
            <person name="Arita M."/>
            <person name="Mattarelli P."/>
        </authorList>
    </citation>
    <scope>NUCLEOTIDE SEQUENCE [LARGE SCALE GENOMIC DNA]</scope>
    <source>
        <strain evidence="16 17">RST7</strain>
    </source>
</reference>
<dbReference type="InterPro" id="IPR036291">
    <property type="entry name" value="NAD(P)-bd_dom_sf"/>
</dbReference>
<evidence type="ECO:0000256" key="8">
    <source>
        <dbReference type="ARBA" id="ARBA00023154"/>
    </source>
</evidence>
<dbReference type="OrthoDB" id="9790352at2"/>
<comment type="caution">
    <text evidence="13">Lacks conserved residue(s) required for the propagation of feature annotation.</text>
</comment>
<dbReference type="CDD" id="cd02274">
    <property type="entry name" value="DHDPR_N"/>
    <property type="match status" value="1"/>
</dbReference>
<evidence type="ECO:0000256" key="12">
    <source>
        <dbReference type="ARBA" id="ARBA00049396"/>
    </source>
</evidence>
<comment type="function">
    <text evidence="13">Catalyzes the conversion of 4-hydroxy-tetrahydrodipicolinate (HTPA) to tetrahydrodipicolinate.</text>
</comment>
<dbReference type="PIRSF" id="PIRSF000161">
    <property type="entry name" value="DHPR"/>
    <property type="match status" value="1"/>
</dbReference>
<feature type="domain" description="Dihydrodipicolinate reductase N-terminal" evidence="14">
    <location>
        <begin position="2"/>
        <end position="108"/>
    </location>
</feature>
<evidence type="ECO:0000256" key="7">
    <source>
        <dbReference type="ARBA" id="ARBA00023027"/>
    </source>
</evidence>
<keyword evidence="8 13" id="KW-0457">Lysine biosynthesis</keyword>
<dbReference type="EMBL" id="RZUI01000011">
    <property type="protein sequence ID" value="KAA8828839.1"/>
    <property type="molecule type" value="Genomic_DNA"/>
</dbReference>
<feature type="binding site" evidence="13">
    <location>
        <begin position="105"/>
        <end position="108"/>
    </location>
    <ligand>
        <name>NAD(+)</name>
        <dbReference type="ChEBI" id="CHEBI:57540"/>
    </ligand>
</feature>
<dbReference type="HAMAP" id="MF_00102">
    <property type="entry name" value="DapB"/>
    <property type="match status" value="1"/>
</dbReference>
<comment type="subunit">
    <text evidence="13">Homotetramer.</text>
</comment>
<dbReference type="GO" id="GO:0008839">
    <property type="term" value="F:4-hydroxy-tetrahydrodipicolinate reductase"/>
    <property type="evidence" value="ECO:0007669"/>
    <property type="project" value="UniProtKB-UniRule"/>
</dbReference>
<feature type="binding site" evidence="13">
    <location>
        <begin position="145"/>
        <end position="146"/>
    </location>
    <ligand>
        <name>(S)-2,3,4,5-tetrahydrodipicolinate</name>
        <dbReference type="ChEBI" id="CHEBI:16845"/>
    </ligand>
</feature>
<evidence type="ECO:0000256" key="9">
    <source>
        <dbReference type="ARBA" id="ARBA00037922"/>
    </source>
</evidence>
<evidence type="ECO:0000256" key="2">
    <source>
        <dbReference type="ARBA" id="ARBA00022490"/>
    </source>
</evidence>
<evidence type="ECO:0000256" key="10">
    <source>
        <dbReference type="ARBA" id="ARBA00038983"/>
    </source>
</evidence>
<feature type="active site" description="Proton donor/acceptor" evidence="13">
    <location>
        <position position="135"/>
    </location>
</feature>
<dbReference type="GO" id="GO:0016726">
    <property type="term" value="F:oxidoreductase activity, acting on CH or CH2 groups, NAD or NADP as acceptor"/>
    <property type="evidence" value="ECO:0007669"/>
    <property type="project" value="UniProtKB-UniRule"/>
</dbReference>
<evidence type="ECO:0000256" key="4">
    <source>
        <dbReference type="ARBA" id="ARBA00022857"/>
    </source>
</evidence>
<evidence type="ECO:0000313" key="17">
    <source>
        <dbReference type="Proteomes" id="UP000412028"/>
    </source>
</evidence>
<name>A0A5M9ZZV6_9BIFI</name>
<evidence type="ECO:0000313" key="16">
    <source>
        <dbReference type="EMBL" id="KAA8828839.1"/>
    </source>
</evidence>
<organism evidence="16 17">
    <name type="scientific">Bifidobacterium tissieri</name>
    <dbReference type="NCBI Taxonomy" id="1630162"/>
    <lineage>
        <taxon>Bacteria</taxon>
        <taxon>Bacillati</taxon>
        <taxon>Actinomycetota</taxon>
        <taxon>Actinomycetes</taxon>
        <taxon>Bifidobacteriales</taxon>
        <taxon>Bifidobacteriaceae</taxon>
        <taxon>Bifidobacterium</taxon>
    </lineage>
</organism>
<comment type="caution">
    <text evidence="16">The sequence shown here is derived from an EMBL/GenBank/DDBJ whole genome shotgun (WGS) entry which is preliminary data.</text>
</comment>
<keyword evidence="7 13" id="KW-0520">NAD</keyword>
<dbReference type="PANTHER" id="PTHR20836">
    <property type="entry name" value="DIHYDRODIPICOLINATE REDUCTASE"/>
    <property type="match status" value="1"/>
</dbReference>
<gene>
    <name evidence="13" type="primary">dapB</name>
    <name evidence="16" type="ORF">EMO89_08570</name>
</gene>
<dbReference type="PROSITE" id="PS01298">
    <property type="entry name" value="DAPB"/>
    <property type="match status" value="1"/>
</dbReference>
<sequence>MIKVSVIGAKGRMGGNVVNAVTQADDTELALALDAGDDLTQVNPDNTDVAVEFTVPSVSLDNVLALIGQGVDVVVGTTGWTDEKLDQVRAALAAAPRKDQAVFIAPNFAISAVLADYFAGLAARYFESAEVVELHHPNKVDAPSGTAIHTAHTIADARRAAGLGPMPDATETDGGSRGQVIDGVHVHAVRLRGLNAHEEVLLGNAGEQLTIRADSFDRGSFMPGVLLAVRNVSAHPGLTIGLDKFLDL</sequence>
<dbReference type="GO" id="GO:0051287">
    <property type="term" value="F:NAD binding"/>
    <property type="evidence" value="ECO:0007669"/>
    <property type="project" value="UniProtKB-UniRule"/>
</dbReference>
<dbReference type="AlphaFoldDB" id="A0A5M9ZZV6"/>
<dbReference type="Pfam" id="PF01113">
    <property type="entry name" value="DapB_N"/>
    <property type="match status" value="1"/>
</dbReference>
<dbReference type="RefSeq" id="WP_150381712.1">
    <property type="nucleotide sequence ID" value="NZ_RZUI01000011.1"/>
</dbReference>
<keyword evidence="5 13" id="KW-0220">Diaminopimelate biosynthesis</keyword>
<dbReference type="GO" id="GO:0009089">
    <property type="term" value="P:lysine biosynthetic process via diaminopimelate"/>
    <property type="evidence" value="ECO:0007669"/>
    <property type="project" value="UniProtKB-UniRule"/>
</dbReference>
<dbReference type="GO" id="GO:0050661">
    <property type="term" value="F:NADP binding"/>
    <property type="evidence" value="ECO:0007669"/>
    <property type="project" value="UniProtKB-UniRule"/>
</dbReference>
<protein>
    <recommendedName>
        <fullName evidence="10 13">4-hydroxy-tetrahydrodipicolinate reductase</fullName>
        <shortName evidence="13">HTPA reductase</shortName>
        <ecNumber evidence="10 13">1.17.1.8</ecNumber>
    </recommendedName>
</protein>
<comment type="pathway">
    <text evidence="9 13">Amino-acid biosynthesis; L-lysine biosynthesis via DAP pathway; (S)-tetrahydrodipicolinate from L-aspartate: step 4/4.</text>
</comment>
<dbReference type="InterPro" id="IPR000846">
    <property type="entry name" value="DapB_N"/>
</dbReference>
<dbReference type="UniPathway" id="UPA00034">
    <property type="reaction ID" value="UER00018"/>
</dbReference>
<comment type="subcellular location">
    <subcellularLocation>
        <location evidence="13">Cytoplasm</location>
    </subcellularLocation>
</comment>
<dbReference type="EC" id="1.17.1.8" evidence="10 13"/>
<accession>A0A5M9ZZV6</accession>
<dbReference type="NCBIfam" id="TIGR00036">
    <property type="entry name" value="dapB"/>
    <property type="match status" value="1"/>
</dbReference>
<feature type="binding site" evidence="13">
    <location>
        <begin position="76"/>
        <end position="78"/>
    </location>
    <ligand>
        <name>NAD(+)</name>
        <dbReference type="ChEBI" id="CHEBI:57540"/>
    </ligand>
</feature>
<dbReference type="InterPro" id="IPR023940">
    <property type="entry name" value="DHDPR_bac"/>
</dbReference>
<evidence type="ECO:0000256" key="11">
    <source>
        <dbReference type="ARBA" id="ARBA00049080"/>
    </source>
</evidence>
<keyword evidence="4 13" id="KW-0521">NADP</keyword>
<dbReference type="SUPFAM" id="SSF55347">
    <property type="entry name" value="Glyceraldehyde-3-phosphate dehydrogenase-like, C-terminal domain"/>
    <property type="match status" value="1"/>
</dbReference>
<comment type="catalytic activity">
    <reaction evidence="11 13">
        <text>(S)-2,3,4,5-tetrahydrodipicolinate + NADP(+) + H2O = (2S,4S)-4-hydroxy-2,3,4,5-tetrahydrodipicolinate + NADPH + H(+)</text>
        <dbReference type="Rhea" id="RHEA:35331"/>
        <dbReference type="ChEBI" id="CHEBI:15377"/>
        <dbReference type="ChEBI" id="CHEBI:15378"/>
        <dbReference type="ChEBI" id="CHEBI:16845"/>
        <dbReference type="ChEBI" id="CHEBI:57783"/>
        <dbReference type="ChEBI" id="CHEBI:58349"/>
        <dbReference type="ChEBI" id="CHEBI:67139"/>
        <dbReference type="EC" id="1.17.1.8"/>
    </reaction>
</comment>
<evidence type="ECO:0000256" key="3">
    <source>
        <dbReference type="ARBA" id="ARBA00022605"/>
    </source>
</evidence>
<feature type="binding site" evidence="13">
    <location>
        <begin position="8"/>
        <end position="13"/>
    </location>
    <ligand>
        <name>NAD(+)</name>
        <dbReference type="ChEBI" id="CHEBI:57540"/>
    </ligand>
</feature>
<keyword evidence="2 13" id="KW-0963">Cytoplasm</keyword>
<dbReference type="PANTHER" id="PTHR20836:SF0">
    <property type="entry name" value="4-HYDROXY-TETRAHYDRODIPICOLINATE REDUCTASE 1, CHLOROPLASTIC-RELATED"/>
    <property type="match status" value="1"/>
</dbReference>
<feature type="binding site" evidence="13">
    <location>
        <position position="136"/>
    </location>
    <ligand>
        <name>(S)-2,3,4,5-tetrahydrodipicolinate</name>
        <dbReference type="ChEBI" id="CHEBI:16845"/>
    </ligand>
</feature>
<dbReference type="GO" id="GO:0005829">
    <property type="term" value="C:cytosol"/>
    <property type="evidence" value="ECO:0007669"/>
    <property type="project" value="TreeGrafter"/>
</dbReference>